<sequence>MKIEYGEYGVPDEVKKLIELENTLKKKGLTLDTIGLVPIQDFFSYWITPPDVIPFAHTGGDGVHFGFLTDFGSITDLNEAPIVCVTPTNDPPIRLTARNINEFMTIASFVPHVGLLDNCWPWKDKESTELIFKDYLTDSWQINRDKLLELLQEVFCTKKVDVAEYVQTVLHEREESIVLKTYDGLGIKGANVDLHRRYSFDPERRQDKEQIVRMKLFLKDATYEEKLGFTRDAMFWYVLTPDYDSEVLTLVIDLLKSLNLKDEVRRLTFRNRI</sequence>
<dbReference type="EMBL" id="JAUBDJ010000005">
    <property type="protein sequence ID" value="MDW0117270.1"/>
    <property type="molecule type" value="Genomic_DNA"/>
</dbReference>
<accession>A0AAW9AA52</accession>
<dbReference type="RefSeq" id="WP_283732133.1">
    <property type="nucleotide sequence ID" value="NZ_CP125968.1"/>
</dbReference>
<proteinExistence type="predicted"/>
<keyword evidence="2" id="KW-1185">Reference proteome</keyword>
<dbReference type="Proteomes" id="UP001271648">
    <property type="component" value="Unassembled WGS sequence"/>
</dbReference>
<gene>
    <name evidence="1" type="ORF">QTL97_10015</name>
</gene>
<name>A0AAW9AA52_9BACL</name>
<comment type="caution">
    <text evidence="1">The sequence shown here is derived from an EMBL/GenBank/DDBJ whole genome shotgun (WGS) entry which is preliminary data.</text>
</comment>
<evidence type="ECO:0000313" key="1">
    <source>
        <dbReference type="EMBL" id="MDW0117270.1"/>
    </source>
</evidence>
<protein>
    <submittedName>
        <fullName evidence="1">Uncharacterized protein</fullName>
    </submittedName>
</protein>
<organism evidence="1 2">
    <name type="scientific">Sporosarcina thermotolerans</name>
    <dbReference type="NCBI Taxonomy" id="633404"/>
    <lineage>
        <taxon>Bacteria</taxon>
        <taxon>Bacillati</taxon>
        <taxon>Bacillota</taxon>
        <taxon>Bacilli</taxon>
        <taxon>Bacillales</taxon>
        <taxon>Caryophanaceae</taxon>
        <taxon>Sporosarcina</taxon>
    </lineage>
</organism>
<reference evidence="1 2" key="1">
    <citation type="submission" date="2023-06" db="EMBL/GenBank/DDBJ databases">
        <title>Sporosarcina sp. nov., isolated from Korean traditional fermented seafood 'Jeotgal'.</title>
        <authorList>
            <person name="Yang A.I."/>
            <person name="Shin N.-R."/>
        </authorList>
    </citation>
    <scope>NUCLEOTIDE SEQUENCE [LARGE SCALE GENOMIC DNA]</scope>
    <source>
        <strain evidence="1 2">KCTC43456</strain>
    </source>
</reference>
<dbReference type="AlphaFoldDB" id="A0AAW9AA52"/>
<evidence type="ECO:0000313" key="2">
    <source>
        <dbReference type="Proteomes" id="UP001271648"/>
    </source>
</evidence>